<dbReference type="EMBL" id="ML995484">
    <property type="protein sequence ID" value="KAF2142323.1"/>
    <property type="molecule type" value="Genomic_DNA"/>
</dbReference>
<proteinExistence type="predicted"/>
<feature type="compositionally biased region" description="Basic and acidic residues" evidence="1">
    <location>
        <begin position="151"/>
        <end position="165"/>
    </location>
</feature>
<keyword evidence="3" id="KW-1185">Reference proteome</keyword>
<gene>
    <name evidence="2" type="ORF">K452DRAFT_308019</name>
</gene>
<dbReference type="AlphaFoldDB" id="A0A6A6BFZ7"/>
<evidence type="ECO:0000313" key="2">
    <source>
        <dbReference type="EMBL" id="KAF2142323.1"/>
    </source>
</evidence>
<dbReference type="RefSeq" id="XP_033398035.1">
    <property type="nucleotide sequence ID" value="XM_033543121.1"/>
</dbReference>
<dbReference type="GeneID" id="54300618"/>
<evidence type="ECO:0000256" key="1">
    <source>
        <dbReference type="SAM" id="MobiDB-lite"/>
    </source>
</evidence>
<feature type="compositionally biased region" description="Basic and acidic residues" evidence="1">
    <location>
        <begin position="174"/>
        <end position="183"/>
    </location>
</feature>
<feature type="compositionally biased region" description="Basic and acidic residues" evidence="1">
    <location>
        <begin position="75"/>
        <end position="87"/>
    </location>
</feature>
<reference evidence="2" key="1">
    <citation type="journal article" date="2020" name="Stud. Mycol.">
        <title>101 Dothideomycetes genomes: a test case for predicting lifestyles and emergence of pathogens.</title>
        <authorList>
            <person name="Haridas S."/>
            <person name="Albert R."/>
            <person name="Binder M."/>
            <person name="Bloem J."/>
            <person name="Labutti K."/>
            <person name="Salamov A."/>
            <person name="Andreopoulos B."/>
            <person name="Baker S."/>
            <person name="Barry K."/>
            <person name="Bills G."/>
            <person name="Bluhm B."/>
            <person name="Cannon C."/>
            <person name="Castanera R."/>
            <person name="Culley D."/>
            <person name="Daum C."/>
            <person name="Ezra D."/>
            <person name="Gonzalez J."/>
            <person name="Henrissat B."/>
            <person name="Kuo A."/>
            <person name="Liang C."/>
            <person name="Lipzen A."/>
            <person name="Lutzoni F."/>
            <person name="Magnuson J."/>
            <person name="Mondo S."/>
            <person name="Nolan M."/>
            <person name="Ohm R."/>
            <person name="Pangilinan J."/>
            <person name="Park H.-J."/>
            <person name="Ramirez L."/>
            <person name="Alfaro M."/>
            <person name="Sun H."/>
            <person name="Tritt A."/>
            <person name="Yoshinaga Y."/>
            <person name="Zwiers L.-H."/>
            <person name="Turgeon B."/>
            <person name="Goodwin S."/>
            <person name="Spatafora J."/>
            <person name="Crous P."/>
            <person name="Grigoriev I."/>
        </authorList>
    </citation>
    <scope>NUCLEOTIDE SEQUENCE</scope>
    <source>
        <strain evidence="2">CBS 121167</strain>
    </source>
</reference>
<organism evidence="2 3">
    <name type="scientific">Aplosporella prunicola CBS 121167</name>
    <dbReference type="NCBI Taxonomy" id="1176127"/>
    <lineage>
        <taxon>Eukaryota</taxon>
        <taxon>Fungi</taxon>
        <taxon>Dikarya</taxon>
        <taxon>Ascomycota</taxon>
        <taxon>Pezizomycotina</taxon>
        <taxon>Dothideomycetes</taxon>
        <taxon>Dothideomycetes incertae sedis</taxon>
        <taxon>Botryosphaeriales</taxon>
        <taxon>Aplosporellaceae</taxon>
        <taxon>Aplosporella</taxon>
    </lineage>
</organism>
<feature type="region of interest" description="Disordered" evidence="1">
    <location>
        <begin position="46"/>
        <end position="183"/>
    </location>
</feature>
<feature type="compositionally biased region" description="Polar residues" evidence="1">
    <location>
        <begin position="108"/>
        <end position="126"/>
    </location>
</feature>
<protein>
    <submittedName>
        <fullName evidence="2">Uncharacterized protein</fullName>
    </submittedName>
</protein>
<accession>A0A6A6BFZ7</accession>
<dbReference type="Proteomes" id="UP000799438">
    <property type="component" value="Unassembled WGS sequence"/>
</dbReference>
<feature type="compositionally biased region" description="Basic and acidic residues" evidence="1">
    <location>
        <begin position="127"/>
        <end position="139"/>
    </location>
</feature>
<evidence type="ECO:0000313" key="3">
    <source>
        <dbReference type="Proteomes" id="UP000799438"/>
    </source>
</evidence>
<name>A0A6A6BFZ7_9PEZI</name>
<sequence>MADRRTPADQVHSKRPSIYISPFVLPRPAVYLSRNKSSNIEKAISAVPGLTAPSPPDTPRLRRKSTKPGKACVEMSHEDVKKEFGHDQEEEEEEEKVPEKEDNKSRPSHITRSQHPLPNEHSNPEPTTKRKAAETKPASEPELQAPANKRARTETDAERIRRLEQECGQLAQKHTLDHHQIDE</sequence>